<keyword evidence="3" id="KW-1185">Reference proteome</keyword>
<feature type="transmembrane region" description="Helical" evidence="1">
    <location>
        <begin position="72"/>
        <end position="93"/>
    </location>
</feature>
<name>A0ABS2AAY7_9ACTN</name>
<feature type="transmembrane region" description="Helical" evidence="1">
    <location>
        <begin position="292"/>
        <end position="314"/>
    </location>
</feature>
<keyword evidence="1" id="KW-0472">Membrane</keyword>
<evidence type="ECO:0000313" key="3">
    <source>
        <dbReference type="Proteomes" id="UP000632138"/>
    </source>
</evidence>
<comment type="caution">
    <text evidence="2">The sequence shown here is derived from an EMBL/GenBank/DDBJ whole genome shotgun (WGS) entry which is preliminary data.</text>
</comment>
<dbReference type="Proteomes" id="UP000632138">
    <property type="component" value="Unassembled WGS sequence"/>
</dbReference>
<feature type="transmembrane region" description="Helical" evidence="1">
    <location>
        <begin position="452"/>
        <end position="476"/>
    </location>
</feature>
<feature type="transmembrane region" description="Helical" evidence="1">
    <location>
        <begin position="386"/>
        <end position="412"/>
    </location>
</feature>
<proteinExistence type="predicted"/>
<feature type="transmembrane region" description="Helical" evidence="1">
    <location>
        <begin position="190"/>
        <end position="206"/>
    </location>
</feature>
<organism evidence="2 3">
    <name type="scientific">Paractinoplanes ovalisporus</name>
    <dbReference type="NCBI Taxonomy" id="2810368"/>
    <lineage>
        <taxon>Bacteria</taxon>
        <taxon>Bacillati</taxon>
        <taxon>Actinomycetota</taxon>
        <taxon>Actinomycetes</taxon>
        <taxon>Micromonosporales</taxon>
        <taxon>Micromonosporaceae</taxon>
        <taxon>Paractinoplanes</taxon>
    </lineage>
</organism>
<protein>
    <recommendedName>
        <fullName evidence="4">ABC transporter permease</fullName>
    </recommendedName>
</protein>
<feature type="transmembrane region" description="Helical" evidence="1">
    <location>
        <begin position="123"/>
        <end position="144"/>
    </location>
</feature>
<feature type="transmembrane region" description="Helical" evidence="1">
    <location>
        <begin position="424"/>
        <end position="445"/>
    </location>
</feature>
<keyword evidence="1" id="KW-0812">Transmembrane</keyword>
<dbReference type="RefSeq" id="WP_203376321.1">
    <property type="nucleotide sequence ID" value="NZ_JAENHP010000003.1"/>
</dbReference>
<feature type="transmembrane region" description="Helical" evidence="1">
    <location>
        <begin position="496"/>
        <end position="516"/>
    </location>
</feature>
<evidence type="ECO:0008006" key="4">
    <source>
        <dbReference type="Google" id="ProtNLM"/>
    </source>
</evidence>
<sequence>MTLLLLMARRHRLPILCWVALLIALSGPTLPAYRSTYATVADRRIAVALAQHDAATTLMYGRLPDPGTPALMFAWEIGAIVTVLAAVAAVLLATMLTRAAEDNGTLELVRACGVPPHFPVRDALVLLAAVASVLTAGCTAAAVVSGAHVEGADLTGALSFGAVIGITFLLFGVLTVGLAQVAATAGQTRLLGFLAVGAAFAVRAMADTRDLAWLNGFTPLGLRATTQPFGADRWIPPVVALTVTAALAVAAAATAAHREYGAGILPRRDTSTRRLPVRTVAALSARLTRTSLIAWTAAVTAISGLFCAMGAGAVTQPDLGGFLGAQVGAGDRVAGYLSYCGTVTGIIVSVFGILAMLTAGHDERTGLTALVLTTGRRRWAPLGAQAAVTAAGGAIVLLAAAALSAVIAPVVIDGPDVTVRTLGYLLGQWPAVVALIGITTLLLGLRPSWAGLAWLPLTAGALFALLGDLFDIPGAVQRLGVFRHVPDVAAADGVPLGLIALLAVGAATCLLGLLAARRRDLVAG</sequence>
<reference evidence="2 3" key="1">
    <citation type="submission" date="2021-01" db="EMBL/GenBank/DDBJ databases">
        <title>Actinoplanes sp. nov. LDG1-06 isolated from lichen.</title>
        <authorList>
            <person name="Saeng-In P."/>
            <person name="Phongsopitanun W."/>
            <person name="Kanchanasin P."/>
            <person name="Yuki M."/>
            <person name="Kudo T."/>
            <person name="Ohkuma M."/>
            <person name="Tanasupawat S."/>
        </authorList>
    </citation>
    <scope>NUCLEOTIDE SEQUENCE [LARGE SCALE GENOMIC DNA]</scope>
    <source>
        <strain evidence="2 3">LDG1-06</strain>
    </source>
</reference>
<evidence type="ECO:0000256" key="1">
    <source>
        <dbReference type="SAM" id="Phobius"/>
    </source>
</evidence>
<dbReference type="EMBL" id="JAENHP010000003">
    <property type="protein sequence ID" value="MBM2616429.1"/>
    <property type="molecule type" value="Genomic_DNA"/>
</dbReference>
<accession>A0ABS2AAY7</accession>
<keyword evidence="1" id="KW-1133">Transmembrane helix</keyword>
<feature type="transmembrane region" description="Helical" evidence="1">
    <location>
        <begin position="334"/>
        <end position="357"/>
    </location>
</feature>
<gene>
    <name evidence="2" type="ORF">JIG36_12760</name>
</gene>
<evidence type="ECO:0000313" key="2">
    <source>
        <dbReference type="EMBL" id="MBM2616429.1"/>
    </source>
</evidence>
<feature type="transmembrane region" description="Helical" evidence="1">
    <location>
        <begin position="234"/>
        <end position="256"/>
    </location>
</feature>
<feature type="transmembrane region" description="Helical" evidence="1">
    <location>
        <begin position="156"/>
        <end position="178"/>
    </location>
</feature>